<feature type="domain" description="Nudix hydrolase" evidence="3">
    <location>
        <begin position="52"/>
        <end position="187"/>
    </location>
</feature>
<dbReference type="Pfam" id="PF00293">
    <property type="entry name" value="NUDIX"/>
    <property type="match status" value="1"/>
</dbReference>
<dbReference type="SUPFAM" id="SSF55811">
    <property type="entry name" value="Nudix"/>
    <property type="match status" value="1"/>
</dbReference>
<protein>
    <submittedName>
        <fullName evidence="5">NUDIX hydrolase</fullName>
        <ecNumber evidence="5">3.6.-.-</ecNumber>
    </submittedName>
</protein>
<dbReference type="GO" id="GO:0006753">
    <property type="term" value="P:nucleoside phosphate metabolic process"/>
    <property type="evidence" value="ECO:0007669"/>
    <property type="project" value="TreeGrafter"/>
</dbReference>
<dbReference type="EMBL" id="JAWNGC010000002">
    <property type="protein sequence ID" value="MDY5154461.1"/>
    <property type="molecule type" value="Genomic_DNA"/>
</dbReference>
<organism evidence="5 7">
    <name type="scientific">Actinotignum urinale</name>
    <dbReference type="NCBI Taxonomy" id="190146"/>
    <lineage>
        <taxon>Bacteria</taxon>
        <taxon>Bacillati</taxon>
        <taxon>Actinomycetota</taxon>
        <taxon>Actinomycetes</taxon>
        <taxon>Actinomycetales</taxon>
        <taxon>Actinomycetaceae</taxon>
        <taxon>Actinotignum</taxon>
    </lineage>
</organism>
<dbReference type="EC" id="3.6.-.-" evidence="5"/>
<comment type="cofactor">
    <cofactor evidence="1">
        <name>Mg(2+)</name>
        <dbReference type="ChEBI" id="CHEBI:18420"/>
    </cofactor>
</comment>
<accession>A0AAW9HKM5</accession>
<sequence>MSTYPELRDVVAHEHVTVTSSHEMLTTPFISVVNEEFVLGNTGLSIGRFIVHHDDAVAVLALRRRDGAEEVLLIRQYRHAVGRMMWEIPAGLLDVDGENADKAALRELREETDYEAREADFLVSFYTSPGFTDEKITCFLVRDPEQCSTVFERTDEESEIETYWVPLKEVVDAIHAGNMCCPTLVTSVLAYVSRYGVCS</sequence>
<reference evidence="5 6" key="1">
    <citation type="submission" date="2023-10" db="EMBL/GenBank/DDBJ databases">
        <title>Whole Genome based description of the genera Actinobaculum and Actinotignum reveals a complex phylogenetic relationship within the species included in the genus Actinotignum.</title>
        <authorList>
            <person name="Jensen C.S."/>
            <person name="Dargis R."/>
            <person name="Kemp M."/>
            <person name="Christensen J.J."/>
        </authorList>
    </citation>
    <scope>NUCLEOTIDE SEQUENCE</scope>
    <source>
        <strain evidence="5">SLA_B511</strain>
        <strain evidence="4 6">SLA_B974</strain>
    </source>
</reference>
<dbReference type="InterPro" id="IPR015797">
    <property type="entry name" value="NUDIX_hydrolase-like_dom_sf"/>
</dbReference>
<dbReference type="InterPro" id="IPR000086">
    <property type="entry name" value="NUDIX_hydrolase_dom"/>
</dbReference>
<dbReference type="PANTHER" id="PTHR11839">
    <property type="entry name" value="UDP/ADP-SUGAR PYROPHOSPHATASE"/>
    <property type="match status" value="1"/>
</dbReference>
<dbReference type="RefSeq" id="WP_102166005.1">
    <property type="nucleotide sequence ID" value="NZ_CP126967.1"/>
</dbReference>
<dbReference type="EMBL" id="JAWNGA010000007">
    <property type="protein sequence ID" value="MDY5133129.1"/>
    <property type="molecule type" value="Genomic_DNA"/>
</dbReference>
<proteinExistence type="predicted"/>
<keyword evidence="6" id="KW-1185">Reference proteome</keyword>
<dbReference type="PROSITE" id="PS51462">
    <property type="entry name" value="NUDIX"/>
    <property type="match status" value="1"/>
</dbReference>
<evidence type="ECO:0000256" key="1">
    <source>
        <dbReference type="ARBA" id="ARBA00001946"/>
    </source>
</evidence>
<evidence type="ECO:0000256" key="2">
    <source>
        <dbReference type="ARBA" id="ARBA00022801"/>
    </source>
</evidence>
<dbReference type="GO" id="GO:0005829">
    <property type="term" value="C:cytosol"/>
    <property type="evidence" value="ECO:0007669"/>
    <property type="project" value="TreeGrafter"/>
</dbReference>
<dbReference type="GO" id="GO:0019693">
    <property type="term" value="P:ribose phosphate metabolic process"/>
    <property type="evidence" value="ECO:0007669"/>
    <property type="project" value="TreeGrafter"/>
</dbReference>
<keyword evidence="2 5" id="KW-0378">Hydrolase</keyword>
<comment type="caution">
    <text evidence="5">The sequence shown here is derived from an EMBL/GenBank/DDBJ whole genome shotgun (WGS) entry which is preliminary data.</text>
</comment>
<evidence type="ECO:0000313" key="7">
    <source>
        <dbReference type="Proteomes" id="UP001281731"/>
    </source>
</evidence>
<name>A0AAW9HKM5_9ACTO</name>
<dbReference type="GO" id="GO:0016787">
    <property type="term" value="F:hydrolase activity"/>
    <property type="evidence" value="ECO:0007669"/>
    <property type="project" value="UniProtKB-KW"/>
</dbReference>
<dbReference type="PANTHER" id="PTHR11839:SF18">
    <property type="entry name" value="NUDIX HYDROLASE DOMAIN-CONTAINING PROTEIN"/>
    <property type="match status" value="1"/>
</dbReference>
<dbReference type="Proteomes" id="UP001281731">
    <property type="component" value="Unassembled WGS sequence"/>
</dbReference>
<evidence type="ECO:0000313" key="6">
    <source>
        <dbReference type="Proteomes" id="UP001275049"/>
    </source>
</evidence>
<dbReference type="Gene3D" id="3.90.79.10">
    <property type="entry name" value="Nucleoside Triphosphate Pyrophosphohydrolase"/>
    <property type="match status" value="1"/>
</dbReference>
<evidence type="ECO:0000313" key="5">
    <source>
        <dbReference type="EMBL" id="MDY5154461.1"/>
    </source>
</evidence>
<dbReference type="AlphaFoldDB" id="A0AAW9HKM5"/>
<dbReference type="Proteomes" id="UP001275049">
    <property type="component" value="Unassembled WGS sequence"/>
</dbReference>
<gene>
    <name evidence="5" type="ORF">R6G80_01805</name>
    <name evidence="4" type="ORF">R6G86_05150</name>
</gene>
<evidence type="ECO:0000313" key="4">
    <source>
        <dbReference type="EMBL" id="MDY5133129.1"/>
    </source>
</evidence>
<evidence type="ECO:0000259" key="3">
    <source>
        <dbReference type="PROSITE" id="PS51462"/>
    </source>
</evidence>